<dbReference type="Proteomes" id="UP000662957">
    <property type="component" value="Chromosome"/>
</dbReference>
<gene>
    <name evidence="3" type="ORF">JX001_08000</name>
</gene>
<reference evidence="3 4" key="1">
    <citation type="submission" date="2021-02" db="EMBL/GenBank/DDBJ databases">
        <title>Brevundimonas sp. CS1 genome sequence.</title>
        <authorList>
            <person name="Lee K."/>
            <person name="Choi Y.-J."/>
            <person name="Son H.-R."/>
        </authorList>
    </citation>
    <scope>NUCLEOTIDE SEQUENCE [LARGE SCALE GENOMIC DNA]</scope>
    <source>
        <strain evidence="3 4">CS1</strain>
    </source>
</reference>
<dbReference type="InterPro" id="IPR012338">
    <property type="entry name" value="Beta-lactam/transpept-like"/>
</dbReference>
<feature type="domain" description="Beta-lactamase-related" evidence="2">
    <location>
        <begin position="40"/>
        <end position="340"/>
    </location>
</feature>
<evidence type="ECO:0000313" key="4">
    <source>
        <dbReference type="Proteomes" id="UP000662957"/>
    </source>
</evidence>
<proteinExistence type="predicted"/>
<feature type="chain" id="PRO_5045737411" evidence="1">
    <location>
        <begin position="27"/>
        <end position="359"/>
    </location>
</feature>
<dbReference type="PANTHER" id="PTHR46825:SF9">
    <property type="entry name" value="BETA-LACTAMASE-RELATED DOMAIN-CONTAINING PROTEIN"/>
    <property type="match status" value="1"/>
</dbReference>
<organism evidence="3 4">
    <name type="scientific">Brevundimonas fontaquae</name>
    <dbReference type="NCBI Taxonomy" id="2813778"/>
    <lineage>
        <taxon>Bacteria</taxon>
        <taxon>Pseudomonadati</taxon>
        <taxon>Pseudomonadota</taxon>
        <taxon>Alphaproteobacteria</taxon>
        <taxon>Caulobacterales</taxon>
        <taxon>Caulobacteraceae</taxon>
        <taxon>Brevundimonas</taxon>
    </lineage>
</organism>
<dbReference type="SUPFAM" id="SSF56601">
    <property type="entry name" value="beta-lactamase/transpeptidase-like"/>
    <property type="match status" value="1"/>
</dbReference>
<keyword evidence="4" id="KW-1185">Reference proteome</keyword>
<protein>
    <submittedName>
        <fullName evidence="3">Beta-lactamase family protein</fullName>
    </submittedName>
</protein>
<dbReference type="InterPro" id="IPR001466">
    <property type="entry name" value="Beta-lactam-related"/>
</dbReference>
<evidence type="ECO:0000259" key="2">
    <source>
        <dbReference type="Pfam" id="PF00144"/>
    </source>
</evidence>
<keyword evidence="1" id="KW-0732">Signal</keyword>
<dbReference type="Gene3D" id="3.40.710.10">
    <property type="entry name" value="DD-peptidase/beta-lactamase superfamily"/>
    <property type="match status" value="1"/>
</dbReference>
<dbReference type="RefSeq" id="WP_205683000.1">
    <property type="nucleotide sequence ID" value="NZ_CP070968.1"/>
</dbReference>
<feature type="signal peptide" evidence="1">
    <location>
        <begin position="1"/>
        <end position="26"/>
    </location>
</feature>
<dbReference type="Pfam" id="PF00144">
    <property type="entry name" value="Beta-lactamase"/>
    <property type="match status" value="1"/>
</dbReference>
<dbReference type="EMBL" id="CP070968">
    <property type="protein sequence ID" value="QSF55704.1"/>
    <property type="molecule type" value="Genomic_DNA"/>
</dbReference>
<dbReference type="PROSITE" id="PS51318">
    <property type="entry name" value="TAT"/>
    <property type="match status" value="1"/>
</dbReference>
<accession>A0ABX7LV77</accession>
<name>A0ABX7LV77_9CAUL</name>
<dbReference type="PANTHER" id="PTHR46825">
    <property type="entry name" value="D-ALANYL-D-ALANINE-CARBOXYPEPTIDASE/ENDOPEPTIDASE AMPH"/>
    <property type="match status" value="1"/>
</dbReference>
<evidence type="ECO:0000256" key="1">
    <source>
        <dbReference type="SAM" id="SignalP"/>
    </source>
</evidence>
<dbReference type="InterPro" id="IPR006311">
    <property type="entry name" value="TAT_signal"/>
</dbReference>
<sequence>MNISRRQLLATSLATVGLMPAGHAAAVDIEAIEVVADGFAEAQNFNGVIAIAIAGRPILMKAYGVSDVRDRSPANAASTYAIGSISKWFTAAMVLRLVEAGLLRLDTPLSTLLPGFPASSGATVTLAHLLSNTSGLPDLLMPAAKANSDLRTSTASAGEMVSRFAPTETKFVPGSDFDYAFMNWVIVRAVIEAETGASFEDLAQSLLFKPMGLRNTGIARRGFEGVPRLVPAFDGQTAAAQLDMSTCYGYGAASGTFYADAADLLTFADQLLSGTHLTPQSKSDLLNVRYLEERYALGGRVRVGAEGPVAWETGSVGGYKSLLTYRLSDRRSVAVLNNTDMSQTVINDFATTIFDLPAP</sequence>
<dbReference type="InterPro" id="IPR050491">
    <property type="entry name" value="AmpC-like"/>
</dbReference>
<evidence type="ECO:0000313" key="3">
    <source>
        <dbReference type="EMBL" id="QSF55704.1"/>
    </source>
</evidence>